<feature type="domain" description="Flavodoxin-like" evidence="3">
    <location>
        <begin position="30"/>
        <end position="180"/>
    </location>
</feature>
<name>A0A9D9HCH3_9BACT</name>
<dbReference type="Proteomes" id="UP000823619">
    <property type="component" value="Unassembled WGS sequence"/>
</dbReference>
<dbReference type="NCBIfam" id="NF005501">
    <property type="entry name" value="PRK07116.1"/>
    <property type="match status" value="1"/>
</dbReference>
<evidence type="ECO:0000313" key="4">
    <source>
        <dbReference type="EMBL" id="MBO8445829.1"/>
    </source>
</evidence>
<comment type="caution">
    <text evidence="4">The sequence shown here is derived from an EMBL/GenBank/DDBJ whole genome shotgun (WGS) entry which is preliminary data.</text>
</comment>
<sequence>MKKIALAMAVLAMSGTAFAQKTGGEMGKTKTLVAWFSATGTTEKAAEIIAEVTGGDMHEIRPAEEYTAADLDWRDRESRSSRENADPASRPEIVKDLGNADGYDTIYIGYPIWWNVAPRVINTFIETYGFEGKTVIPFATSGGSTISNSVKVLRETYPGIRWQEGRLLNGASESSVRQWLGR</sequence>
<reference evidence="4" key="2">
    <citation type="journal article" date="2021" name="PeerJ">
        <title>Extensive microbial diversity within the chicken gut microbiome revealed by metagenomics and culture.</title>
        <authorList>
            <person name="Gilroy R."/>
            <person name="Ravi A."/>
            <person name="Getino M."/>
            <person name="Pursley I."/>
            <person name="Horton D.L."/>
            <person name="Alikhan N.F."/>
            <person name="Baker D."/>
            <person name="Gharbi K."/>
            <person name="Hall N."/>
            <person name="Watson M."/>
            <person name="Adriaenssens E.M."/>
            <person name="Foster-Nyarko E."/>
            <person name="Jarju S."/>
            <person name="Secka A."/>
            <person name="Antonio M."/>
            <person name="Oren A."/>
            <person name="Chaudhuri R.R."/>
            <person name="La Ragione R."/>
            <person name="Hildebrand F."/>
            <person name="Pallen M.J."/>
        </authorList>
    </citation>
    <scope>NUCLEOTIDE SEQUENCE</scope>
    <source>
        <strain evidence="4">D5-748</strain>
    </source>
</reference>
<dbReference type="GO" id="GO:0010181">
    <property type="term" value="F:FMN binding"/>
    <property type="evidence" value="ECO:0007669"/>
    <property type="project" value="InterPro"/>
</dbReference>
<dbReference type="PANTHER" id="PTHR39201:SF1">
    <property type="entry name" value="FLAVODOXIN-LIKE DOMAIN-CONTAINING PROTEIN"/>
    <property type="match status" value="1"/>
</dbReference>
<dbReference type="InterPro" id="IPR029039">
    <property type="entry name" value="Flavoprotein-like_sf"/>
</dbReference>
<dbReference type="SUPFAM" id="SSF52218">
    <property type="entry name" value="Flavoproteins"/>
    <property type="match status" value="1"/>
</dbReference>
<dbReference type="AlphaFoldDB" id="A0A9D9HCH3"/>
<evidence type="ECO:0000313" key="5">
    <source>
        <dbReference type="Proteomes" id="UP000823619"/>
    </source>
</evidence>
<organism evidence="4 5">
    <name type="scientific">Candidatus Cryptobacteroides merdavium</name>
    <dbReference type="NCBI Taxonomy" id="2840769"/>
    <lineage>
        <taxon>Bacteria</taxon>
        <taxon>Pseudomonadati</taxon>
        <taxon>Bacteroidota</taxon>
        <taxon>Bacteroidia</taxon>
        <taxon>Bacteroidales</taxon>
        <taxon>Candidatus Cryptobacteroides</taxon>
    </lineage>
</organism>
<feature type="region of interest" description="Disordered" evidence="1">
    <location>
        <begin position="71"/>
        <end position="93"/>
    </location>
</feature>
<feature type="compositionally biased region" description="Basic and acidic residues" evidence="1">
    <location>
        <begin position="71"/>
        <end position="85"/>
    </location>
</feature>
<keyword evidence="2" id="KW-0732">Signal</keyword>
<dbReference type="Pfam" id="PF12682">
    <property type="entry name" value="Flavodoxin_4"/>
    <property type="match status" value="1"/>
</dbReference>
<dbReference type="InterPro" id="IPR008254">
    <property type="entry name" value="Flavodoxin/NO_synth"/>
</dbReference>
<gene>
    <name evidence="4" type="ORF">IAC23_09120</name>
</gene>
<proteinExistence type="predicted"/>
<evidence type="ECO:0000256" key="2">
    <source>
        <dbReference type="SAM" id="SignalP"/>
    </source>
</evidence>
<dbReference type="EMBL" id="JADIMO010000116">
    <property type="protein sequence ID" value="MBO8445829.1"/>
    <property type="molecule type" value="Genomic_DNA"/>
</dbReference>
<accession>A0A9D9HCH3</accession>
<evidence type="ECO:0000259" key="3">
    <source>
        <dbReference type="Pfam" id="PF12682"/>
    </source>
</evidence>
<feature type="signal peptide" evidence="2">
    <location>
        <begin position="1"/>
        <end position="19"/>
    </location>
</feature>
<evidence type="ECO:0000256" key="1">
    <source>
        <dbReference type="SAM" id="MobiDB-lite"/>
    </source>
</evidence>
<dbReference type="Gene3D" id="3.40.50.360">
    <property type="match status" value="1"/>
</dbReference>
<reference evidence="4" key="1">
    <citation type="submission" date="2020-10" db="EMBL/GenBank/DDBJ databases">
        <authorList>
            <person name="Gilroy R."/>
        </authorList>
    </citation>
    <scope>NUCLEOTIDE SEQUENCE</scope>
    <source>
        <strain evidence="4">D5-748</strain>
    </source>
</reference>
<dbReference type="PANTHER" id="PTHR39201">
    <property type="entry name" value="EXPORTED PROTEIN-RELATED"/>
    <property type="match status" value="1"/>
</dbReference>
<protein>
    <submittedName>
        <fullName evidence="4">Flavodoxin</fullName>
    </submittedName>
</protein>
<feature type="chain" id="PRO_5039305070" evidence="2">
    <location>
        <begin position="20"/>
        <end position="182"/>
    </location>
</feature>